<organism evidence="1 2">
    <name type="scientific">Streptomyces himastatinicus ATCC 53653</name>
    <dbReference type="NCBI Taxonomy" id="457427"/>
    <lineage>
        <taxon>Bacteria</taxon>
        <taxon>Bacillati</taxon>
        <taxon>Actinomycetota</taxon>
        <taxon>Actinomycetes</taxon>
        <taxon>Kitasatosporales</taxon>
        <taxon>Streptomycetaceae</taxon>
        <taxon>Streptomyces</taxon>
        <taxon>Streptomyces violaceusniger group</taxon>
    </lineage>
</organism>
<sequence>MVRRHPTVTVRSAWLLPNGQTREDTRLTPVGTFAPESETRTRDGVIPGGDPFAAAGAGAMALQIGVGRALVQGTDAQGAYPVANDAPAILTFADGDAQFARIDAVVVRVYDELFDTDGQNLARIEIIQGERAETPTAPTLPSACLRLWDVTIPAGASAGVGGIDWTAALADRRRYTVAVGAVVPRGAASDVGAYDGQYADHGGVLKRWSVTAGQWQTYRPPSDVQTATGAAVVTAASGWTLHNAQAVRVSGMITVRVQIERTGPDYGPASSDGNLADLAMFTVAAGWRPNGIYGVERMPTIVTDSYGDGAGYLTPNTGLFELVSWGPGATVVKNRWHRVMITYPA</sequence>
<evidence type="ECO:0000313" key="2">
    <source>
        <dbReference type="Proteomes" id="UP000003963"/>
    </source>
</evidence>
<gene>
    <name evidence="1" type="ORF">SSOG_01612</name>
</gene>
<proteinExistence type="predicted"/>
<evidence type="ECO:0000313" key="1">
    <source>
        <dbReference type="EMBL" id="EFL21900.1"/>
    </source>
</evidence>
<dbReference type="Proteomes" id="UP000003963">
    <property type="component" value="Unassembled WGS sequence"/>
</dbReference>
<dbReference type="STRING" id="457427.SSOG_01612"/>
<dbReference type="AlphaFoldDB" id="D9WQS3"/>
<accession>D9WQS3</accession>
<dbReference type="HOGENOM" id="CLU_071834_0_0_11"/>
<keyword evidence="2" id="KW-1185">Reference proteome</keyword>
<dbReference type="EMBL" id="GG657754">
    <property type="protein sequence ID" value="EFL21900.1"/>
    <property type="molecule type" value="Genomic_DNA"/>
</dbReference>
<reference evidence="1 2" key="1">
    <citation type="submission" date="2009-02" db="EMBL/GenBank/DDBJ databases">
        <title>Annotation of Streptomyces hygroscopicus strain ATCC 53653.</title>
        <authorList>
            <consortium name="The Broad Institute Genome Sequencing Platform"/>
            <consortium name="Broad Institute Microbial Sequencing Center"/>
            <person name="Fischbach M."/>
            <person name="Godfrey P."/>
            <person name="Ward D."/>
            <person name="Young S."/>
            <person name="Zeng Q."/>
            <person name="Koehrsen M."/>
            <person name="Alvarado L."/>
            <person name="Berlin A.M."/>
            <person name="Bochicchio J."/>
            <person name="Borenstein D."/>
            <person name="Chapman S.B."/>
            <person name="Chen Z."/>
            <person name="Engels R."/>
            <person name="Freedman E."/>
            <person name="Gellesch M."/>
            <person name="Goldberg J."/>
            <person name="Griggs A."/>
            <person name="Gujja S."/>
            <person name="Heilman E.R."/>
            <person name="Heiman D.I."/>
            <person name="Hepburn T.A."/>
            <person name="Howarth C."/>
            <person name="Jen D."/>
            <person name="Larson L."/>
            <person name="Lewis B."/>
            <person name="Mehta T."/>
            <person name="Park D."/>
            <person name="Pearson M."/>
            <person name="Richards J."/>
            <person name="Roberts A."/>
            <person name="Saif S."/>
            <person name="Shea T.D."/>
            <person name="Shenoy N."/>
            <person name="Sisk P."/>
            <person name="Stolte C."/>
            <person name="Sykes S.N."/>
            <person name="Thomson T."/>
            <person name="Walk T."/>
            <person name="White J."/>
            <person name="Yandava C."/>
            <person name="Straight P."/>
            <person name="Clardy J."/>
            <person name="Hung D."/>
            <person name="Kolter R."/>
            <person name="Mekalanos J."/>
            <person name="Walker S."/>
            <person name="Walsh C.T."/>
            <person name="Wieland-Brown L.C."/>
            <person name="Haas B."/>
            <person name="Nusbaum C."/>
            <person name="Birren B."/>
        </authorList>
    </citation>
    <scope>NUCLEOTIDE SEQUENCE [LARGE SCALE GENOMIC DNA]</scope>
    <source>
        <strain evidence="1 2">ATCC 53653</strain>
    </source>
</reference>
<protein>
    <submittedName>
        <fullName evidence="1">LigA protein</fullName>
    </submittedName>
</protein>
<name>D9WQS3_9ACTN</name>